<evidence type="ECO:0000313" key="2">
    <source>
        <dbReference type="Proteomes" id="UP001642484"/>
    </source>
</evidence>
<dbReference type="Proteomes" id="UP001642484">
    <property type="component" value="Unassembled WGS sequence"/>
</dbReference>
<accession>A0ABP0RC87</accession>
<dbReference type="EMBL" id="CAXAMN010025777">
    <property type="protein sequence ID" value="CAK9097759.1"/>
    <property type="molecule type" value="Genomic_DNA"/>
</dbReference>
<organism evidence="1 2">
    <name type="scientific">Durusdinium trenchii</name>
    <dbReference type="NCBI Taxonomy" id="1381693"/>
    <lineage>
        <taxon>Eukaryota</taxon>
        <taxon>Sar</taxon>
        <taxon>Alveolata</taxon>
        <taxon>Dinophyceae</taxon>
        <taxon>Suessiales</taxon>
        <taxon>Symbiodiniaceae</taxon>
        <taxon>Durusdinium</taxon>
    </lineage>
</organism>
<comment type="caution">
    <text evidence="1">The sequence shown here is derived from an EMBL/GenBank/DDBJ whole genome shotgun (WGS) entry which is preliminary data.</text>
</comment>
<gene>
    <name evidence="1" type="ORF">CCMP2556_LOCUS46374</name>
</gene>
<proteinExistence type="predicted"/>
<sequence>ATIRDVQNTSVIGVIDLPWISSALGKSIRLTVHPELMVWIRESGHAEMREDTIFGDRSAPIGVHFYLSWLRHEDGRKYGHFDILMPSMSKKEESMMLLPDAAWQS</sequence>
<name>A0ABP0RC87_9DINO</name>
<feature type="non-terminal residue" evidence="1">
    <location>
        <position position="1"/>
    </location>
</feature>
<protein>
    <submittedName>
        <fullName evidence="1">Uncharacterized protein</fullName>
    </submittedName>
</protein>
<evidence type="ECO:0000313" key="1">
    <source>
        <dbReference type="EMBL" id="CAK9097759.1"/>
    </source>
</evidence>
<reference evidence="1 2" key="1">
    <citation type="submission" date="2024-02" db="EMBL/GenBank/DDBJ databases">
        <authorList>
            <person name="Chen Y."/>
            <person name="Shah S."/>
            <person name="Dougan E. K."/>
            <person name="Thang M."/>
            <person name="Chan C."/>
        </authorList>
    </citation>
    <scope>NUCLEOTIDE SEQUENCE [LARGE SCALE GENOMIC DNA]</scope>
</reference>
<keyword evidence="2" id="KW-1185">Reference proteome</keyword>